<dbReference type="Gene3D" id="3.40.50.2000">
    <property type="entry name" value="Glycogen Phosphorylase B"/>
    <property type="match status" value="2"/>
</dbReference>
<feature type="domain" description="Starch synthase catalytic" evidence="9">
    <location>
        <begin position="1"/>
        <end position="234"/>
    </location>
</feature>
<organism evidence="10 11">
    <name type="scientific">Eiseniibacteriota bacterium</name>
    <dbReference type="NCBI Taxonomy" id="2212470"/>
    <lineage>
        <taxon>Bacteria</taxon>
        <taxon>Candidatus Eiseniibacteriota</taxon>
    </lineage>
</organism>
<comment type="caution">
    <text evidence="10">The sequence shown here is derived from an EMBL/GenBank/DDBJ whole genome shotgun (WGS) entry which is preliminary data.</text>
</comment>
<dbReference type="EMBL" id="JAHJDP010000032">
    <property type="protein sequence ID" value="MBU2690645.1"/>
    <property type="molecule type" value="Genomic_DNA"/>
</dbReference>
<comment type="function">
    <text evidence="2 7">Synthesizes alpha-1,4-glucan chains using ADP-glucose.</text>
</comment>
<dbReference type="InterPro" id="IPR011835">
    <property type="entry name" value="GS/SS"/>
</dbReference>
<reference evidence="10" key="1">
    <citation type="submission" date="2021-05" db="EMBL/GenBank/DDBJ databases">
        <title>Energy efficiency and biological interactions define the core microbiome of deep oligotrophic groundwater.</title>
        <authorList>
            <person name="Mehrshad M."/>
            <person name="Lopez-Fernandez M."/>
            <person name="Bell E."/>
            <person name="Bernier-Latmani R."/>
            <person name="Bertilsson S."/>
            <person name="Dopson M."/>
        </authorList>
    </citation>
    <scope>NUCLEOTIDE SEQUENCE</scope>
    <source>
        <strain evidence="10">Modern_marine.mb.64</strain>
    </source>
</reference>
<feature type="domain" description="Glycosyl transferase family 1" evidence="8">
    <location>
        <begin position="289"/>
        <end position="442"/>
    </location>
</feature>
<evidence type="ECO:0000256" key="4">
    <source>
        <dbReference type="ARBA" id="ARBA00022676"/>
    </source>
</evidence>
<protein>
    <recommendedName>
        <fullName evidence="7">Glycogen synthase</fullName>
        <ecNumber evidence="7">2.4.1.21</ecNumber>
    </recommendedName>
    <alternativeName>
        <fullName evidence="7">Starch [bacterial glycogen] synthase</fullName>
    </alternativeName>
</protein>
<evidence type="ECO:0000313" key="10">
    <source>
        <dbReference type="EMBL" id="MBU2690645.1"/>
    </source>
</evidence>
<dbReference type="GO" id="GO:0009011">
    <property type="term" value="F:alpha-1,4-glucan glucosyltransferase (ADP-glucose donor) activity"/>
    <property type="evidence" value="ECO:0007669"/>
    <property type="project" value="UniProtKB-UniRule"/>
</dbReference>
<comment type="pathway">
    <text evidence="7">Glycan biosynthesis; glycogen biosynthesis.</text>
</comment>
<dbReference type="PANTHER" id="PTHR45825">
    <property type="entry name" value="GRANULE-BOUND STARCH SYNTHASE 1, CHLOROPLASTIC/AMYLOPLASTIC"/>
    <property type="match status" value="1"/>
</dbReference>
<dbReference type="NCBIfam" id="TIGR02095">
    <property type="entry name" value="glgA"/>
    <property type="match status" value="1"/>
</dbReference>
<dbReference type="Proteomes" id="UP000777784">
    <property type="component" value="Unassembled WGS sequence"/>
</dbReference>
<feature type="binding site" evidence="7">
    <location>
        <position position="6"/>
    </location>
    <ligand>
        <name>ADP-alpha-D-glucose</name>
        <dbReference type="ChEBI" id="CHEBI:57498"/>
    </ligand>
</feature>
<evidence type="ECO:0000256" key="7">
    <source>
        <dbReference type="HAMAP-Rule" id="MF_00484"/>
    </source>
</evidence>
<keyword evidence="5 7" id="KW-0808">Transferase</keyword>
<comment type="catalytic activity">
    <reaction evidence="1 7">
        <text>[(1-&gt;4)-alpha-D-glucosyl](n) + ADP-alpha-D-glucose = [(1-&gt;4)-alpha-D-glucosyl](n+1) + ADP + H(+)</text>
        <dbReference type="Rhea" id="RHEA:18189"/>
        <dbReference type="Rhea" id="RHEA-COMP:9584"/>
        <dbReference type="Rhea" id="RHEA-COMP:9587"/>
        <dbReference type="ChEBI" id="CHEBI:15378"/>
        <dbReference type="ChEBI" id="CHEBI:15444"/>
        <dbReference type="ChEBI" id="CHEBI:57498"/>
        <dbReference type="ChEBI" id="CHEBI:456216"/>
        <dbReference type="EC" id="2.4.1.21"/>
    </reaction>
</comment>
<dbReference type="GO" id="GO:0004373">
    <property type="term" value="F:alpha-1,4-glucan glucosyltransferase (UDP-glucose donor) activity"/>
    <property type="evidence" value="ECO:0007669"/>
    <property type="project" value="InterPro"/>
</dbReference>
<dbReference type="Pfam" id="PF00534">
    <property type="entry name" value="Glycos_transf_1"/>
    <property type="match status" value="1"/>
</dbReference>
<evidence type="ECO:0000256" key="1">
    <source>
        <dbReference type="ARBA" id="ARBA00001478"/>
    </source>
</evidence>
<dbReference type="InterPro" id="IPR001296">
    <property type="entry name" value="Glyco_trans_1"/>
</dbReference>
<dbReference type="EC" id="2.4.1.21" evidence="7"/>
<dbReference type="CDD" id="cd03791">
    <property type="entry name" value="GT5_Glycogen_synthase_DULL1-like"/>
    <property type="match status" value="1"/>
</dbReference>
<dbReference type="AlphaFoldDB" id="A0A948RTL1"/>
<dbReference type="SUPFAM" id="SSF53756">
    <property type="entry name" value="UDP-Glycosyltransferase/glycogen phosphorylase"/>
    <property type="match status" value="1"/>
</dbReference>
<accession>A0A948RTL1</accession>
<evidence type="ECO:0000313" key="11">
    <source>
        <dbReference type="Proteomes" id="UP000777784"/>
    </source>
</evidence>
<comment type="similarity">
    <text evidence="3 7">Belongs to the glycosyltransferase 1 family. Bacterial/plant glycogen synthase subfamily.</text>
</comment>
<evidence type="ECO:0000256" key="2">
    <source>
        <dbReference type="ARBA" id="ARBA00002764"/>
    </source>
</evidence>
<keyword evidence="6 7" id="KW-0320">Glycogen biosynthesis</keyword>
<dbReference type="PANTHER" id="PTHR45825:SF11">
    <property type="entry name" value="ALPHA AMYLASE DOMAIN-CONTAINING PROTEIN"/>
    <property type="match status" value="1"/>
</dbReference>
<sequence>MAPYMKVGGLADVMGALPRELVRLGHQVAVAIPLYPGMDHERPAGFKILKEWSIGLTLGEERHSARVIHACETMSRVEILMVEHPGFYHRPNPYIDPETGKDWPDNALRFIFFCRAVEEVVRRDLWRAELVHLHDNHTAPLATFLARGIGPRPGIVLTIHNIGYQGMYPLGEVRRLGFPENWLYPAGPVEFWKQANFLKMGVTDSDVLTTVSPRYAKDIVSKEYGFGLEDLLQERAGDLVGILNGIDMEVWNPATDPMIPYPYRPSDFQNKRLNKERLLQAMELPVEMDIPIVGMVTRLVDQKGFDLIESAAKEMITGDRLKLIVLGTGEPRYEKLMRKLRTQYPQSIGVSIGFSEPMAHLVEAGSDFFLMPSLYEPCGLNQMYSYRYGTVPIVRATGGLADTVFEFEPISGRGTGFVFEPYKREAMLKAIQRAVDVYGKPRTFKKLVSKIMQLDYSWGQTALRYLDIYKQAIERSRAL</sequence>
<gene>
    <name evidence="7" type="primary">glgA</name>
    <name evidence="10" type="ORF">KJ970_06915</name>
</gene>
<dbReference type="HAMAP" id="MF_00484">
    <property type="entry name" value="Glycogen_synth"/>
    <property type="match status" value="1"/>
</dbReference>
<evidence type="ECO:0000256" key="5">
    <source>
        <dbReference type="ARBA" id="ARBA00022679"/>
    </source>
</evidence>
<keyword evidence="4 7" id="KW-0328">Glycosyltransferase</keyword>
<dbReference type="InterPro" id="IPR013534">
    <property type="entry name" value="Starch_synth_cat_dom"/>
</dbReference>
<evidence type="ECO:0000259" key="8">
    <source>
        <dbReference type="Pfam" id="PF00534"/>
    </source>
</evidence>
<name>A0A948RTL1_UNCEI</name>
<dbReference type="Pfam" id="PF08323">
    <property type="entry name" value="Glyco_transf_5"/>
    <property type="match status" value="1"/>
</dbReference>
<dbReference type="GO" id="GO:0005978">
    <property type="term" value="P:glycogen biosynthetic process"/>
    <property type="evidence" value="ECO:0007669"/>
    <property type="project" value="UniProtKB-UniRule"/>
</dbReference>
<evidence type="ECO:0000256" key="3">
    <source>
        <dbReference type="ARBA" id="ARBA00010281"/>
    </source>
</evidence>
<proteinExistence type="inferred from homology"/>
<evidence type="ECO:0000256" key="6">
    <source>
        <dbReference type="ARBA" id="ARBA00023056"/>
    </source>
</evidence>
<evidence type="ECO:0000259" key="9">
    <source>
        <dbReference type="Pfam" id="PF08323"/>
    </source>
</evidence>